<organism evidence="2 3">
    <name type="scientific">Phytohabitans flavus</name>
    <dbReference type="NCBI Taxonomy" id="1076124"/>
    <lineage>
        <taxon>Bacteria</taxon>
        <taxon>Bacillati</taxon>
        <taxon>Actinomycetota</taxon>
        <taxon>Actinomycetes</taxon>
        <taxon>Micromonosporales</taxon>
        <taxon>Micromonosporaceae</taxon>
    </lineage>
</organism>
<evidence type="ECO:0000259" key="1">
    <source>
        <dbReference type="Pfam" id="PF13676"/>
    </source>
</evidence>
<dbReference type="Proteomes" id="UP000502508">
    <property type="component" value="Chromosome"/>
</dbReference>
<evidence type="ECO:0000313" key="3">
    <source>
        <dbReference type="Proteomes" id="UP000502508"/>
    </source>
</evidence>
<reference evidence="2 3" key="1">
    <citation type="submission" date="2020-03" db="EMBL/GenBank/DDBJ databases">
        <title>Whole genome shotgun sequence of Phytohabitans flavus NBRC 107702.</title>
        <authorList>
            <person name="Komaki H."/>
            <person name="Tamura T."/>
        </authorList>
    </citation>
    <scope>NUCLEOTIDE SEQUENCE [LARGE SCALE GENOMIC DNA]</scope>
    <source>
        <strain evidence="2 3">NBRC 107702</strain>
    </source>
</reference>
<reference evidence="2 3" key="2">
    <citation type="submission" date="2020-03" db="EMBL/GenBank/DDBJ databases">
        <authorList>
            <person name="Ichikawa N."/>
            <person name="Kimura A."/>
            <person name="Kitahashi Y."/>
            <person name="Uohara A."/>
        </authorList>
    </citation>
    <scope>NUCLEOTIDE SEQUENCE [LARGE SCALE GENOMIC DNA]</scope>
    <source>
        <strain evidence="2 3">NBRC 107702</strain>
    </source>
</reference>
<gene>
    <name evidence="2" type="ORF">Pflav_089970</name>
</gene>
<dbReference type="AlphaFoldDB" id="A0A6F8Y941"/>
<feature type="domain" description="TIR" evidence="1">
    <location>
        <begin position="4"/>
        <end position="125"/>
    </location>
</feature>
<dbReference type="NCBIfam" id="TIGR04276">
    <property type="entry name" value="FxsC_Cterm"/>
    <property type="match status" value="1"/>
</dbReference>
<sequence length="396" mass="43935">MRHFFLSYSPGDDDLYVARFFRDLSNAVRVLLGDASDREVGFLDNGTANDRWPSEIRNELATCQTLVVLCSAKLFLDERCGRVWTVFSDRLRAYEAETGRVAPALIPVVWSSRDLPADIEAADGVNAPAQPSPFEDVCVLIRLQSYRPAYEEFVAGLARRVVETNQAHRIPKAPPNVDLRTARNAFEVLQRQGRGARGPQYVHFVIAAGTREEMRPVRQDVDFYGERQEDWSPYRPSAAQSLAARARAVAADRLFGSEVVPIGALGERIAGARERNEIVVVLLDSWVVGLEPFRKALASFDSADKSPVAVLVPASRDDAETSGRRADLRGGVMKLFPHCAQRRDTLFRTEIETPAGFDDDLAATLEEAQNRIFAKGRIFRQPVSGPANARPILEGP</sequence>
<proteinExistence type="predicted"/>
<accession>A0A6F8Y941</accession>
<dbReference type="InterPro" id="IPR026367">
    <property type="entry name" value="FxsC_C"/>
</dbReference>
<dbReference type="KEGG" id="pfla:Pflav_089970"/>
<keyword evidence="3" id="KW-1185">Reference proteome</keyword>
<dbReference type="Gene3D" id="3.40.50.10140">
    <property type="entry name" value="Toll/interleukin-1 receptor homology (TIR) domain"/>
    <property type="match status" value="1"/>
</dbReference>
<name>A0A6F8Y941_9ACTN</name>
<evidence type="ECO:0000313" key="2">
    <source>
        <dbReference type="EMBL" id="BCB82587.1"/>
    </source>
</evidence>
<dbReference type="Pfam" id="PF13676">
    <property type="entry name" value="TIR_2"/>
    <property type="match status" value="1"/>
</dbReference>
<dbReference type="EMBL" id="AP022870">
    <property type="protein sequence ID" value="BCB82587.1"/>
    <property type="molecule type" value="Genomic_DNA"/>
</dbReference>
<dbReference type="InterPro" id="IPR035897">
    <property type="entry name" value="Toll_tir_struct_dom_sf"/>
</dbReference>
<dbReference type="InterPro" id="IPR000157">
    <property type="entry name" value="TIR_dom"/>
</dbReference>
<protein>
    <recommendedName>
        <fullName evidence="1">TIR domain-containing protein</fullName>
    </recommendedName>
</protein>
<dbReference type="GO" id="GO:0007165">
    <property type="term" value="P:signal transduction"/>
    <property type="evidence" value="ECO:0007669"/>
    <property type="project" value="InterPro"/>
</dbReference>
<dbReference type="RefSeq" id="WP_173042073.1">
    <property type="nucleotide sequence ID" value="NZ_AP022870.1"/>
</dbReference>